<protein>
    <submittedName>
        <fullName evidence="1">Uncharacterized protein</fullName>
    </submittedName>
</protein>
<gene>
    <name evidence="1" type="ORF">JD108_19305</name>
    <name evidence="2" type="ORF">KDJ56_19240</name>
</gene>
<evidence type="ECO:0000313" key="2">
    <source>
        <dbReference type="EMBL" id="QUO41062.1"/>
    </source>
</evidence>
<evidence type="ECO:0000313" key="4">
    <source>
        <dbReference type="Proteomes" id="UP000677234"/>
    </source>
</evidence>
<dbReference type="AlphaFoldDB" id="A0A7T5JN17"/>
<reference evidence="1 3" key="1">
    <citation type="submission" date="2020-12" db="EMBL/GenBank/DDBJ databases">
        <title>strain FJAT-54423T represents a novel species of the genus Brevibacillus.</title>
        <authorList>
            <person name="Tang R."/>
        </authorList>
    </citation>
    <scope>NUCLEOTIDE SEQUENCE [LARGE SCALE GENOMIC DNA]</scope>
    <source>
        <strain evidence="1 3">FJAT-54423</strain>
    </source>
</reference>
<evidence type="ECO:0000313" key="1">
    <source>
        <dbReference type="EMBL" id="QQE73978.1"/>
    </source>
</evidence>
<dbReference type="KEGG" id="bcop:JD108_19305"/>
<sequence>MRAVDDGELYAMFERIAKSKQTAMVHAENEWIINHLVNEWTKEGKTWPL</sequence>
<reference evidence="2" key="2">
    <citation type="submission" date="2021-04" db="EMBL/GenBank/DDBJ databases">
        <title>Brevibacillus composti FJAT-54423, complete genome.</title>
        <authorList>
            <person name="Tang R."/>
        </authorList>
    </citation>
    <scope>NUCLEOTIDE SEQUENCE</scope>
    <source>
        <strain evidence="2">FJAT-54424</strain>
    </source>
</reference>
<dbReference type="EMBL" id="CP066308">
    <property type="protein sequence ID" value="QQE73978.1"/>
    <property type="molecule type" value="Genomic_DNA"/>
</dbReference>
<keyword evidence="4" id="KW-1185">Reference proteome</keyword>
<dbReference type="InterPro" id="IPR032466">
    <property type="entry name" value="Metal_Hydrolase"/>
</dbReference>
<dbReference type="SUPFAM" id="SSF51556">
    <property type="entry name" value="Metallo-dependent hydrolases"/>
    <property type="match status" value="1"/>
</dbReference>
<dbReference type="Proteomes" id="UP000595847">
    <property type="component" value="Chromosome"/>
</dbReference>
<dbReference type="Gene3D" id="3.20.20.140">
    <property type="entry name" value="Metal-dependent hydrolases"/>
    <property type="match status" value="1"/>
</dbReference>
<proteinExistence type="predicted"/>
<name>A0A7T5JN17_9BACL</name>
<dbReference type="RefSeq" id="WP_198827574.1">
    <property type="nucleotide sequence ID" value="NZ_CP066308.1"/>
</dbReference>
<accession>A0A7T5JN17</accession>
<organism evidence="1 3">
    <name type="scientific">Brevibacillus composti</name>
    <dbReference type="NCBI Taxonomy" id="2796470"/>
    <lineage>
        <taxon>Bacteria</taxon>
        <taxon>Bacillati</taxon>
        <taxon>Bacillota</taxon>
        <taxon>Bacilli</taxon>
        <taxon>Bacillales</taxon>
        <taxon>Paenibacillaceae</taxon>
        <taxon>Brevibacillus</taxon>
    </lineage>
</organism>
<dbReference type="EMBL" id="CP073708">
    <property type="protein sequence ID" value="QUO41062.1"/>
    <property type="molecule type" value="Genomic_DNA"/>
</dbReference>
<evidence type="ECO:0000313" key="3">
    <source>
        <dbReference type="Proteomes" id="UP000595847"/>
    </source>
</evidence>
<dbReference type="Proteomes" id="UP000677234">
    <property type="component" value="Chromosome"/>
</dbReference>